<accession>A0A6C0FA71</accession>
<evidence type="ECO:0008006" key="4">
    <source>
        <dbReference type="Google" id="ProtNLM"/>
    </source>
</evidence>
<proteinExistence type="predicted"/>
<dbReference type="InterPro" id="IPR023214">
    <property type="entry name" value="HAD_sf"/>
</dbReference>
<dbReference type="InterPro" id="IPR027417">
    <property type="entry name" value="P-loop_NTPase"/>
</dbReference>
<dbReference type="NCBIfam" id="TIGR01664">
    <property type="entry name" value="DNA-3'-Pase"/>
    <property type="match status" value="1"/>
</dbReference>
<dbReference type="Pfam" id="PF08645">
    <property type="entry name" value="PNK3P"/>
    <property type="match status" value="1"/>
</dbReference>
<evidence type="ECO:0000256" key="1">
    <source>
        <dbReference type="ARBA" id="ARBA00022741"/>
    </source>
</evidence>
<dbReference type="Pfam" id="PF08433">
    <property type="entry name" value="KTI12"/>
    <property type="match status" value="1"/>
</dbReference>
<name>A0A6C0FA71_9ZZZZ</name>
<dbReference type="Gene3D" id="3.40.50.1000">
    <property type="entry name" value="HAD superfamily/HAD-like"/>
    <property type="match status" value="1"/>
</dbReference>
<protein>
    <recommendedName>
        <fullName evidence="4">DNA 3'-phosphatase</fullName>
    </recommendedName>
</protein>
<keyword evidence="2" id="KW-0067">ATP-binding</keyword>
<sequence>MSQCKGLSNEDCNKFDSCKYVNGSKRKYCRTKKNRKRVSKKPMSSFKKSIVSEPEYMAILNYEFQDKPFAAFDLDDTIIKTKSGKKFPRDKEDWTFAYDHTKETLQKLHPKYNIIIITNQKRLKKYELRDDFVEKIDAIVKALEIPINVYISTSEGYYRKPFTGLWKQFIKSQSKKSFYCGDAAGREGDFSATDWMFAYNLKLKFMKPENIFLKDKQKITYELPDYLEKYKGTTETITLEQSENVMVLMCGYPGSGKSTIAKSLNFKIASNDLFGTQSKVKKYVKECIQSNQNIVIDNVNHTKKNREEFTKIAKKYGYSVTIIHIDNDINFCYYMNQLRTELSQGSKKLVPKIAYYTIKKRFEVPQKSECDQLIRLSNKVKKYEYVFPGLFN</sequence>
<keyword evidence="1" id="KW-0547">Nucleotide-binding</keyword>
<dbReference type="GO" id="GO:0046404">
    <property type="term" value="F:ATP-dependent polydeoxyribonucleotide 5'-hydroxyl-kinase activity"/>
    <property type="evidence" value="ECO:0007669"/>
    <property type="project" value="TreeGrafter"/>
</dbReference>
<dbReference type="PANTHER" id="PTHR12083:SF9">
    <property type="entry name" value="BIFUNCTIONAL POLYNUCLEOTIDE PHOSPHATASE_KINASE"/>
    <property type="match status" value="1"/>
</dbReference>
<dbReference type="InterPro" id="IPR036412">
    <property type="entry name" value="HAD-like_sf"/>
</dbReference>
<evidence type="ECO:0000256" key="2">
    <source>
        <dbReference type="ARBA" id="ARBA00022840"/>
    </source>
</evidence>
<dbReference type="EMBL" id="MN738786">
    <property type="protein sequence ID" value="QHT36780.1"/>
    <property type="molecule type" value="Genomic_DNA"/>
</dbReference>
<dbReference type="InterPro" id="IPR013641">
    <property type="entry name" value="KTI12/PSTK"/>
</dbReference>
<dbReference type="NCBIfam" id="TIGR01662">
    <property type="entry name" value="HAD-SF-IIIA"/>
    <property type="match status" value="1"/>
</dbReference>
<dbReference type="GO" id="GO:0003690">
    <property type="term" value="F:double-stranded DNA binding"/>
    <property type="evidence" value="ECO:0007669"/>
    <property type="project" value="TreeGrafter"/>
</dbReference>
<dbReference type="PANTHER" id="PTHR12083">
    <property type="entry name" value="BIFUNCTIONAL POLYNUCLEOTIDE PHOSPHATASE/KINASE"/>
    <property type="match status" value="1"/>
</dbReference>
<dbReference type="Gene3D" id="3.40.50.300">
    <property type="entry name" value="P-loop containing nucleotide triphosphate hydrolases"/>
    <property type="match status" value="1"/>
</dbReference>
<dbReference type="SUPFAM" id="SSF52540">
    <property type="entry name" value="P-loop containing nucleoside triphosphate hydrolases"/>
    <property type="match status" value="1"/>
</dbReference>
<dbReference type="GO" id="GO:0006281">
    <property type="term" value="P:DNA repair"/>
    <property type="evidence" value="ECO:0007669"/>
    <property type="project" value="TreeGrafter"/>
</dbReference>
<dbReference type="InterPro" id="IPR013954">
    <property type="entry name" value="PNK3P"/>
</dbReference>
<dbReference type="InterPro" id="IPR006549">
    <property type="entry name" value="HAD-SF_hydro_IIIA"/>
</dbReference>
<evidence type="ECO:0000313" key="3">
    <source>
        <dbReference type="EMBL" id="QHT36780.1"/>
    </source>
</evidence>
<dbReference type="AlphaFoldDB" id="A0A6C0FA71"/>
<dbReference type="SUPFAM" id="SSF56784">
    <property type="entry name" value="HAD-like"/>
    <property type="match status" value="1"/>
</dbReference>
<reference evidence="3" key="1">
    <citation type="journal article" date="2020" name="Nature">
        <title>Giant virus diversity and host interactions through global metagenomics.</title>
        <authorList>
            <person name="Schulz F."/>
            <person name="Roux S."/>
            <person name="Paez-Espino D."/>
            <person name="Jungbluth S."/>
            <person name="Walsh D.A."/>
            <person name="Denef V.J."/>
            <person name="McMahon K.D."/>
            <person name="Konstantinidis K.T."/>
            <person name="Eloe-Fadrosh E.A."/>
            <person name="Kyrpides N.C."/>
            <person name="Woyke T."/>
        </authorList>
    </citation>
    <scope>NUCLEOTIDE SEQUENCE</scope>
    <source>
        <strain evidence="3">GVMAG-S-ERX555967-130</strain>
    </source>
</reference>
<dbReference type="InterPro" id="IPR006551">
    <property type="entry name" value="Polynucleotide_phosphatase"/>
</dbReference>
<organism evidence="3">
    <name type="scientific">viral metagenome</name>
    <dbReference type="NCBI Taxonomy" id="1070528"/>
    <lineage>
        <taxon>unclassified sequences</taxon>
        <taxon>metagenomes</taxon>
        <taxon>organismal metagenomes</taxon>
    </lineage>
</organism>
<dbReference type="GO" id="GO:0046403">
    <property type="term" value="F:polynucleotide 3'-phosphatase activity"/>
    <property type="evidence" value="ECO:0007669"/>
    <property type="project" value="TreeGrafter"/>
</dbReference>